<keyword evidence="3" id="KW-0998">Cell outer membrane</keyword>
<organism evidence="7 8">
    <name type="scientific">Cylindrospermopsis raciborskii CENA303</name>
    <dbReference type="NCBI Taxonomy" id="1170769"/>
    <lineage>
        <taxon>Bacteria</taxon>
        <taxon>Bacillati</taxon>
        <taxon>Cyanobacteriota</taxon>
        <taxon>Cyanophyceae</taxon>
        <taxon>Nostocales</taxon>
        <taxon>Aphanizomenonaceae</taxon>
        <taxon>Cylindrospermopsis</taxon>
    </lineage>
</organism>
<dbReference type="Pfam" id="PF00263">
    <property type="entry name" value="Secretin"/>
    <property type="match status" value="1"/>
</dbReference>
<comment type="similarity">
    <text evidence="4">Belongs to the bacterial secretin family.</text>
</comment>
<evidence type="ECO:0000256" key="4">
    <source>
        <dbReference type="RuleBase" id="RU004003"/>
    </source>
</evidence>
<dbReference type="InterPro" id="IPR011662">
    <property type="entry name" value="Secretin/TonB_short_N"/>
</dbReference>
<proteinExistence type="inferred from homology"/>
<dbReference type="PANTHER" id="PTHR30332:SF17">
    <property type="entry name" value="TYPE IV PILIATION SYSTEM PROTEIN DR_0774-RELATED"/>
    <property type="match status" value="1"/>
</dbReference>
<evidence type="ECO:0000259" key="6">
    <source>
        <dbReference type="Pfam" id="PF07660"/>
    </source>
</evidence>
<dbReference type="InterPro" id="IPR001775">
    <property type="entry name" value="GspD/PilQ"/>
</dbReference>
<comment type="caution">
    <text evidence="7">The sequence shown here is derived from an EMBL/GenBank/DDBJ whole genome shotgun (WGS) entry which is preliminary data.</text>
</comment>
<sequence length="522" mass="57350">MRQVDDLFNLNLIVGVTWLLFTLQPSMAQTSPQKPLAPPVGSISVSNIDILPNVIDLSTKESITRLLLRDAPVTEVLSLLARVAGLNLIYFEQEEVNSGQEKSQQQVINNNTNNKIRTISKISLDIKNESVQKVFNYVLQVSGLEARRVDRTILVGAKLPNTSVNRIVRTLRLNQVTVGIGLDFLVALGAETEVSRERPITTVNTIPIAGGVAPVTQSQTTTETKMEAKRVDYQDSTPLLRGLQIVGDERTNSITLIGNPQLVDIATSKLTNLDIRRRQVKVNLKIIDVNLWGIENYNSSFSFGIGDNFLSNDQGIATFNFGNQRPFTGSGSVPTSLVGLPNRFLAFLQAQVTNGNAKILTDPSLIVQEGQNANVKLTQQVIGQEKITRIDTPGNSREERIIEKEEVGLTVNVRVERIDDNGFISLSVAPVVKSPVNSESTGAGKVTLIAERSLNSGLIRLRDGQTLLLSGIIQDQDRSVVTKVPLLSDIPLLGALFRSTKKDRERREVIVLLTPRIIEEQS</sequence>
<dbReference type="GO" id="GO:0015627">
    <property type="term" value="C:type II protein secretion system complex"/>
    <property type="evidence" value="ECO:0007669"/>
    <property type="project" value="TreeGrafter"/>
</dbReference>
<keyword evidence="2" id="KW-0472">Membrane</keyword>
<evidence type="ECO:0000313" key="7">
    <source>
        <dbReference type="EMBL" id="OSO93329.1"/>
    </source>
</evidence>
<evidence type="ECO:0000256" key="1">
    <source>
        <dbReference type="ARBA" id="ARBA00022448"/>
    </source>
</evidence>
<dbReference type="RefSeq" id="WP_009342852.1">
    <property type="nucleotide sequence ID" value="NZ_NBYN01000027.1"/>
</dbReference>
<feature type="domain" description="Secretin/TonB short N-terminal" evidence="6">
    <location>
        <begin position="114"/>
        <end position="158"/>
    </location>
</feature>
<dbReference type="EMBL" id="NBYN01000027">
    <property type="protein sequence ID" value="OSO93329.1"/>
    <property type="molecule type" value="Genomic_DNA"/>
</dbReference>
<protein>
    <submittedName>
        <fullName evidence="7">PilQ(Type II and III secretion system protein)</fullName>
    </submittedName>
</protein>
<gene>
    <name evidence="7" type="ORF">B7O87_05960</name>
</gene>
<dbReference type="PANTHER" id="PTHR30332">
    <property type="entry name" value="PROBABLE GENERAL SECRETION PATHWAY PROTEIN D"/>
    <property type="match status" value="1"/>
</dbReference>
<dbReference type="GO" id="GO:0009306">
    <property type="term" value="P:protein secretion"/>
    <property type="evidence" value="ECO:0007669"/>
    <property type="project" value="InterPro"/>
</dbReference>
<evidence type="ECO:0000256" key="2">
    <source>
        <dbReference type="ARBA" id="ARBA00023136"/>
    </source>
</evidence>
<dbReference type="InterPro" id="IPR050810">
    <property type="entry name" value="Bact_Secretion_Sys_Channel"/>
</dbReference>
<reference evidence="8" key="1">
    <citation type="submission" date="2017-04" db="EMBL/GenBank/DDBJ databases">
        <authorList>
            <person name="Abreu V.A."/>
            <person name="Popin R.V."/>
            <person name="Rigonato J."/>
            <person name="Andreote A.P."/>
            <person name="Schaker P.C."/>
            <person name="Hoff-Risseti C."/>
            <person name="Alvarenga D.O."/>
            <person name="Varani A.M."/>
            <person name="Fiore M.F."/>
        </authorList>
    </citation>
    <scope>NUCLEOTIDE SEQUENCE [LARGE SCALE GENOMIC DNA]</scope>
    <source>
        <strain evidence="8">CENA303</strain>
    </source>
</reference>
<dbReference type="GO" id="GO:0019867">
    <property type="term" value="C:outer membrane"/>
    <property type="evidence" value="ECO:0007669"/>
    <property type="project" value="InterPro"/>
</dbReference>
<keyword evidence="1" id="KW-0813">Transport</keyword>
<accession>A0A1X4G921</accession>
<dbReference type="PRINTS" id="PR00811">
    <property type="entry name" value="BCTERIALGSPD"/>
</dbReference>
<feature type="domain" description="Type II/III secretion system secretin-like" evidence="5">
    <location>
        <begin position="352"/>
        <end position="519"/>
    </location>
</feature>
<dbReference type="Proteomes" id="UP000192997">
    <property type="component" value="Unassembled WGS sequence"/>
</dbReference>
<dbReference type="InterPro" id="IPR004846">
    <property type="entry name" value="T2SS/T3SS_dom"/>
</dbReference>
<evidence type="ECO:0000259" key="5">
    <source>
        <dbReference type="Pfam" id="PF00263"/>
    </source>
</evidence>
<evidence type="ECO:0000313" key="8">
    <source>
        <dbReference type="Proteomes" id="UP000192997"/>
    </source>
</evidence>
<dbReference type="AlphaFoldDB" id="A0A1X4G921"/>
<name>A0A1X4G921_9CYAN</name>
<evidence type="ECO:0000256" key="3">
    <source>
        <dbReference type="ARBA" id="ARBA00023237"/>
    </source>
</evidence>
<dbReference type="Pfam" id="PF07660">
    <property type="entry name" value="STN"/>
    <property type="match status" value="1"/>
</dbReference>